<accession>A0AA38PBK3</accession>
<dbReference type="EMBL" id="MU806103">
    <property type="protein sequence ID" value="KAJ3839902.1"/>
    <property type="molecule type" value="Genomic_DNA"/>
</dbReference>
<reference evidence="2" key="1">
    <citation type="submission" date="2022-08" db="EMBL/GenBank/DDBJ databases">
        <authorList>
            <consortium name="DOE Joint Genome Institute"/>
            <person name="Min B."/>
            <person name="Riley R."/>
            <person name="Sierra-Patev S."/>
            <person name="Naranjo-Ortiz M."/>
            <person name="Looney B."/>
            <person name="Konkel Z."/>
            <person name="Slot J.C."/>
            <person name="Sakamoto Y."/>
            <person name="Steenwyk J.L."/>
            <person name="Rokas A."/>
            <person name="Carro J."/>
            <person name="Camarero S."/>
            <person name="Ferreira P."/>
            <person name="Molpeceres G."/>
            <person name="Ruiz-Duenas F.J."/>
            <person name="Serrano A."/>
            <person name="Henrissat B."/>
            <person name="Drula E."/>
            <person name="Hughes K.W."/>
            <person name="Mata J.L."/>
            <person name="Ishikawa N.K."/>
            <person name="Vargas-Isla R."/>
            <person name="Ushijima S."/>
            <person name="Smith C.A."/>
            <person name="Ahrendt S."/>
            <person name="Andreopoulos W."/>
            <person name="He G."/>
            <person name="Labutti K."/>
            <person name="Lipzen A."/>
            <person name="Ng V."/>
            <person name="Sandor L."/>
            <person name="Barry K."/>
            <person name="Martinez A.T."/>
            <person name="Xiao Y."/>
            <person name="Gibbons J.G."/>
            <person name="Terashima K."/>
            <person name="Hibbett D.S."/>
            <person name="Grigoriev I.V."/>
        </authorList>
    </citation>
    <scope>NUCLEOTIDE SEQUENCE</scope>
    <source>
        <strain evidence="2">TFB9207</strain>
    </source>
</reference>
<feature type="region of interest" description="Disordered" evidence="1">
    <location>
        <begin position="63"/>
        <end position="93"/>
    </location>
</feature>
<proteinExistence type="predicted"/>
<evidence type="ECO:0000313" key="3">
    <source>
        <dbReference type="Proteomes" id="UP001163846"/>
    </source>
</evidence>
<dbReference type="Proteomes" id="UP001163846">
    <property type="component" value="Unassembled WGS sequence"/>
</dbReference>
<sequence length="235" mass="26646">MADSDSFAPTLGMPSRLQKRLDDWKEHPPKWQHKAYGPLIAYLSVRFPPDKFLIKAQSLLREEDATPDAGDGDESEDIWTEGHSFSSVDSRGQPVSGKYVYPDFCVNQYWGADDDSNPKADVIRIIMEAGSVGKTSTRDRAKKLENPNPKLKEKTQSDMLVQLKAYMDLAGPQRWDGRLLGIAILGNEAYLLDLTDEDSSNIRDVTAGWISIFDPKFVEEVDWMYHYSIEHDNDD</sequence>
<evidence type="ECO:0000313" key="2">
    <source>
        <dbReference type="EMBL" id="KAJ3839902.1"/>
    </source>
</evidence>
<gene>
    <name evidence="2" type="ORF">F5878DRAFT_640803</name>
</gene>
<evidence type="ECO:0000256" key="1">
    <source>
        <dbReference type="SAM" id="MobiDB-lite"/>
    </source>
</evidence>
<feature type="compositionally biased region" description="Acidic residues" evidence="1">
    <location>
        <begin position="70"/>
        <end position="79"/>
    </location>
</feature>
<name>A0AA38PBK3_9AGAR</name>
<protein>
    <submittedName>
        <fullName evidence="2">Uncharacterized protein</fullName>
    </submittedName>
</protein>
<comment type="caution">
    <text evidence="2">The sequence shown here is derived from an EMBL/GenBank/DDBJ whole genome shotgun (WGS) entry which is preliminary data.</text>
</comment>
<keyword evidence="3" id="KW-1185">Reference proteome</keyword>
<organism evidence="2 3">
    <name type="scientific">Lentinula raphanica</name>
    <dbReference type="NCBI Taxonomy" id="153919"/>
    <lineage>
        <taxon>Eukaryota</taxon>
        <taxon>Fungi</taxon>
        <taxon>Dikarya</taxon>
        <taxon>Basidiomycota</taxon>
        <taxon>Agaricomycotina</taxon>
        <taxon>Agaricomycetes</taxon>
        <taxon>Agaricomycetidae</taxon>
        <taxon>Agaricales</taxon>
        <taxon>Marasmiineae</taxon>
        <taxon>Omphalotaceae</taxon>
        <taxon>Lentinula</taxon>
    </lineage>
</organism>
<dbReference type="AlphaFoldDB" id="A0AA38PBK3"/>